<dbReference type="InParanoid" id="I3EE70"/>
<feature type="transmembrane region" description="Helical" evidence="1">
    <location>
        <begin position="228"/>
        <end position="253"/>
    </location>
</feature>
<dbReference type="Proteomes" id="UP000002872">
    <property type="component" value="Unassembled WGS sequence"/>
</dbReference>
<dbReference type="HOGENOM" id="CLU_930952_0_0_1"/>
<proteinExistence type="predicted"/>
<dbReference type="AlphaFoldDB" id="I3EE70"/>
<evidence type="ECO:0000313" key="2">
    <source>
        <dbReference type="EMBL" id="EIJ87517.1"/>
    </source>
</evidence>
<reference evidence="2" key="1">
    <citation type="submission" date="2011-01" db="EMBL/GenBank/DDBJ databases">
        <title>The Genome Sequence of Nematocida parisii strain ERTm3.</title>
        <authorList>
            <consortium name="The Broad Institute Genome Sequencing Platform"/>
            <consortium name="The Broad Institute Genome Sequencing Center for Infectious Disease"/>
            <person name="Cuomo C."/>
            <person name="Troemel E."/>
            <person name="Young S.K."/>
            <person name="Zeng Q."/>
            <person name="Gargeya S."/>
            <person name="Fitzgerald M."/>
            <person name="Haas B."/>
            <person name="Abouelleil A."/>
            <person name="Alvarado L."/>
            <person name="Arachchi H.M."/>
            <person name="Berlin A."/>
            <person name="Chapman S.B."/>
            <person name="Gearin G."/>
            <person name="Goldberg J."/>
            <person name="Griggs A."/>
            <person name="Gujja S."/>
            <person name="Hansen M."/>
            <person name="Heiman D."/>
            <person name="Howarth C."/>
            <person name="Larimer J."/>
            <person name="Lui A."/>
            <person name="MacDonald P.J.P."/>
            <person name="McCowen C."/>
            <person name="Montmayeur A."/>
            <person name="Murphy C."/>
            <person name="Neiman D."/>
            <person name="Pearson M."/>
            <person name="Priest M."/>
            <person name="Roberts A."/>
            <person name="Saif S."/>
            <person name="Shea T."/>
            <person name="Sisk P."/>
            <person name="Stolte C."/>
            <person name="Sykes S."/>
            <person name="Wortman J."/>
            <person name="Nusbaum C."/>
            <person name="Birren B."/>
        </authorList>
    </citation>
    <scope>NUCLEOTIDE SEQUENCE</scope>
    <source>
        <strain evidence="2">ERTm3</strain>
    </source>
</reference>
<sequence>MDQNEEMPVAKRISILLLRLHRLALTHPWSVMPIVASLVETYSLNNSKDAKKTNNSENTYYTVPMSLSWLLKYYAKYILIVACFLLIFSGLSKIENTIFKFLFKVHNNNPNIIYNIVIAWFYIVRLLCYVIWICAWACVFFIPMIYVLEHSKYKIRNTIVYIILTAMIYMVAGLIFYGIIELPNIFECTKYYGIIKTTAQSLPIVSAVMFMCTTLYLIFQTRRSKKLAILKTIIGIHYINVIILCLIVLIYSYSTNSLIMLKSIKSIYK</sequence>
<keyword evidence="1" id="KW-0472">Membrane</keyword>
<dbReference type="OrthoDB" id="10433109at2759"/>
<dbReference type="EMBL" id="GL870882">
    <property type="protein sequence ID" value="EIJ87517.1"/>
    <property type="molecule type" value="Genomic_DNA"/>
</dbReference>
<keyword evidence="3" id="KW-1185">Reference proteome</keyword>
<feature type="transmembrane region" description="Helical" evidence="1">
    <location>
        <begin position="114"/>
        <end position="147"/>
    </location>
</feature>
<keyword evidence="1" id="KW-0812">Transmembrane</keyword>
<accession>I3EE70</accession>
<protein>
    <submittedName>
        <fullName evidence="2">Uncharacterized protein</fullName>
    </submittedName>
</protein>
<feature type="transmembrane region" description="Helical" evidence="1">
    <location>
        <begin position="159"/>
        <end position="180"/>
    </location>
</feature>
<dbReference type="VEuPathDB" id="MicrosporidiaDB:NEQG_02398"/>
<evidence type="ECO:0000313" key="3">
    <source>
        <dbReference type="Proteomes" id="UP000002872"/>
    </source>
</evidence>
<feature type="transmembrane region" description="Helical" evidence="1">
    <location>
        <begin position="74"/>
        <end position="94"/>
    </location>
</feature>
<gene>
    <name evidence="2" type="ORF">NEQG_02398</name>
</gene>
<feature type="transmembrane region" description="Helical" evidence="1">
    <location>
        <begin position="200"/>
        <end position="219"/>
    </location>
</feature>
<name>I3EE70_NEMP3</name>
<organism evidence="2 3">
    <name type="scientific">Nematocida parisii (strain ERTm3)</name>
    <name type="common">Nematode killer fungus</name>
    <dbReference type="NCBI Taxonomy" id="935791"/>
    <lineage>
        <taxon>Eukaryota</taxon>
        <taxon>Fungi</taxon>
        <taxon>Fungi incertae sedis</taxon>
        <taxon>Microsporidia</taxon>
        <taxon>Nematocida</taxon>
    </lineage>
</organism>
<evidence type="ECO:0000256" key="1">
    <source>
        <dbReference type="SAM" id="Phobius"/>
    </source>
</evidence>
<keyword evidence="1" id="KW-1133">Transmembrane helix</keyword>